<name>A0ACC0KZI5_CHOFU</name>
<sequence>MINPNYLYASTTFYLVCKIICYLSYLFNSSMYSKSKQALTSIPENDESEEDMKTDIETKWVPKKKHEVLKAKYKCLKKLFQIYDASVIGILPESYAHGDGFPVESRDGNRKSRRRKRSHRTRTDASAGTDVSSDLTDSKELLEQETATAVIRDLKIVCSNTVQSESKSRTSLGRLKLKSTVPSSTVHECTCTQASDVHIQHVPYLVIEKRKVTRFQSFVQRLLGIRRERPATSFVLGGHVLAASDNNINQRYVERRKRRGLRHNKLQRPHERLTHLPVYPVPASRPRTAITSDTQTDPELTRAHDEKLKKIVSFFDKIADSDQILSAIKKN</sequence>
<dbReference type="EMBL" id="CM046127">
    <property type="protein sequence ID" value="KAI8441576.1"/>
    <property type="molecule type" value="Genomic_DNA"/>
</dbReference>
<evidence type="ECO:0000313" key="2">
    <source>
        <dbReference type="Proteomes" id="UP001064048"/>
    </source>
</evidence>
<protein>
    <submittedName>
        <fullName evidence="1">Uncharacterized protein</fullName>
    </submittedName>
</protein>
<reference evidence="1 2" key="1">
    <citation type="journal article" date="2022" name="Genome Biol. Evol.">
        <title>The Spruce Budworm Genome: Reconstructing the Evolutionary History of Antifreeze Proteins.</title>
        <authorList>
            <person name="Beliveau C."/>
            <person name="Gagne P."/>
            <person name="Picq S."/>
            <person name="Vernygora O."/>
            <person name="Keeling C.I."/>
            <person name="Pinkney K."/>
            <person name="Doucet D."/>
            <person name="Wen F."/>
            <person name="Johnston J.S."/>
            <person name="Maaroufi H."/>
            <person name="Boyle B."/>
            <person name="Laroche J."/>
            <person name="Dewar K."/>
            <person name="Juretic N."/>
            <person name="Blackburn G."/>
            <person name="Nisole A."/>
            <person name="Brunet B."/>
            <person name="Brandao M."/>
            <person name="Lumley L."/>
            <person name="Duan J."/>
            <person name="Quan G."/>
            <person name="Lucarotti C.J."/>
            <person name="Roe A.D."/>
            <person name="Sperling F.A.H."/>
            <person name="Levesque R.C."/>
            <person name="Cusson M."/>
        </authorList>
    </citation>
    <scope>NUCLEOTIDE SEQUENCE [LARGE SCALE GENOMIC DNA]</scope>
    <source>
        <strain evidence="1">Glfc:IPQL:Cfum</strain>
    </source>
</reference>
<feature type="non-terminal residue" evidence="1">
    <location>
        <position position="331"/>
    </location>
</feature>
<dbReference type="Proteomes" id="UP001064048">
    <property type="component" value="Chromosome 27"/>
</dbReference>
<accession>A0ACC0KZI5</accession>
<organism evidence="1 2">
    <name type="scientific">Choristoneura fumiferana</name>
    <name type="common">Spruce budworm moth</name>
    <name type="synonym">Archips fumiferana</name>
    <dbReference type="NCBI Taxonomy" id="7141"/>
    <lineage>
        <taxon>Eukaryota</taxon>
        <taxon>Metazoa</taxon>
        <taxon>Ecdysozoa</taxon>
        <taxon>Arthropoda</taxon>
        <taxon>Hexapoda</taxon>
        <taxon>Insecta</taxon>
        <taxon>Pterygota</taxon>
        <taxon>Neoptera</taxon>
        <taxon>Endopterygota</taxon>
        <taxon>Lepidoptera</taxon>
        <taxon>Glossata</taxon>
        <taxon>Ditrysia</taxon>
        <taxon>Tortricoidea</taxon>
        <taxon>Tortricidae</taxon>
        <taxon>Tortricinae</taxon>
        <taxon>Choristoneura</taxon>
    </lineage>
</organism>
<proteinExistence type="predicted"/>
<keyword evidence="2" id="KW-1185">Reference proteome</keyword>
<comment type="caution">
    <text evidence="1">The sequence shown here is derived from an EMBL/GenBank/DDBJ whole genome shotgun (WGS) entry which is preliminary data.</text>
</comment>
<gene>
    <name evidence="1" type="ORF">MSG28_015157</name>
</gene>
<evidence type="ECO:0000313" key="1">
    <source>
        <dbReference type="EMBL" id="KAI8441576.1"/>
    </source>
</evidence>